<proteinExistence type="predicted"/>
<sequence>MMNTGLYQPLEEILVHDDFDHGLQGWVNLTPNFRQDAMEYFPTLQGYTDWGPPMLSSATFSYVGTHGSLTGTYSMKIGTKPVAGKVTDKPAPGSMGHAIKRFTYLKRQLLKCEAWYTFKAEQDRPGIGEQDIRAFGFMWDIQDDEKRYFCGARYMNAAGGKMQQRWQYLRASEGTDEAWGDVGQSAMGHDADGSADAPKVYLKRGIDPQWRGQRYADGGGDAFQDVPGGHQQLCYNETADKINWHYFALTIDLAKREYVELASVNKVFDLRGCAPTTVEAYPRINYLLNPIFWIEADTQRRVFLFVDSVVISTGKGV</sequence>
<gene>
    <name evidence="1" type="ORF">GF339_07395</name>
</gene>
<organism evidence="1 2">
    <name type="scientific">candidate division KSB3 bacterium</name>
    <dbReference type="NCBI Taxonomy" id="2044937"/>
    <lineage>
        <taxon>Bacteria</taxon>
        <taxon>candidate division KSB3</taxon>
    </lineage>
</organism>
<comment type="caution">
    <text evidence="1">The sequence shown here is derived from an EMBL/GenBank/DDBJ whole genome shotgun (WGS) entry which is preliminary data.</text>
</comment>
<evidence type="ECO:0000313" key="2">
    <source>
        <dbReference type="Proteomes" id="UP000649604"/>
    </source>
</evidence>
<name>A0A9D5JUJ7_9BACT</name>
<protein>
    <submittedName>
        <fullName evidence="1">Uncharacterized protein</fullName>
    </submittedName>
</protein>
<dbReference type="Pfam" id="PF20562">
    <property type="entry name" value="DUF6772"/>
    <property type="match status" value="1"/>
</dbReference>
<reference evidence="1" key="1">
    <citation type="submission" date="2019-11" db="EMBL/GenBank/DDBJ databases">
        <title>Microbial mats filling the niche in hypersaline microbial mats.</title>
        <authorList>
            <person name="Wong H.L."/>
            <person name="Macleod F.I."/>
            <person name="White R.A. III"/>
            <person name="Burns B.P."/>
        </authorList>
    </citation>
    <scope>NUCLEOTIDE SEQUENCE</scope>
    <source>
        <strain evidence="1">Rbin_158</strain>
    </source>
</reference>
<accession>A0A9D5JUJ7</accession>
<dbReference type="AlphaFoldDB" id="A0A9D5JUJ7"/>
<dbReference type="EMBL" id="WJJP01000228">
    <property type="protein sequence ID" value="MBD3324394.1"/>
    <property type="molecule type" value="Genomic_DNA"/>
</dbReference>
<dbReference type="InterPro" id="IPR046663">
    <property type="entry name" value="DUF6772"/>
</dbReference>
<evidence type="ECO:0000313" key="1">
    <source>
        <dbReference type="EMBL" id="MBD3324394.1"/>
    </source>
</evidence>
<dbReference type="Proteomes" id="UP000649604">
    <property type="component" value="Unassembled WGS sequence"/>
</dbReference>